<dbReference type="RefSeq" id="WP_331848299.1">
    <property type="nucleotide sequence ID" value="NZ_JAZHPZ010000012.1"/>
</dbReference>
<evidence type="ECO:0000313" key="4">
    <source>
        <dbReference type="Proteomes" id="UP001306950"/>
    </source>
</evidence>
<dbReference type="Proteomes" id="UP001306950">
    <property type="component" value="Unassembled WGS sequence"/>
</dbReference>
<dbReference type="PANTHER" id="PTHR41786">
    <property type="entry name" value="MOTILITY ACCESSORY FACTOR MAF"/>
    <property type="match status" value="1"/>
</dbReference>
<dbReference type="InterPro" id="IPR002826">
    <property type="entry name" value="MptE-like"/>
</dbReference>
<evidence type="ECO:0000313" key="3">
    <source>
        <dbReference type="EMBL" id="MEF2968085.1"/>
    </source>
</evidence>
<dbReference type="EMBL" id="JAZHPZ010000012">
    <property type="protein sequence ID" value="MEF2968085.1"/>
    <property type="molecule type" value="Genomic_DNA"/>
</dbReference>
<comment type="caution">
    <text evidence="3">The sequence shown here is derived from an EMBL/GenBank/DDBJ whole genome shotgun (WGS) entry which is preliminary data.</text>
</comment>
<dbReference type="Pfam" id="PF20157">
    <property type="entry name" value="Maf_flag10_N"/>
    <property type="match status" value="1"/>
</dbReference>
<evidence type="ECO:0000259" key="2">
    <source>
        <dbReference type="Pfam" id="PF20157"/>
    </source>
</evidence>
<evidence type="ECO:0000259" key="1">
    <source>
        <dbReference type="Pfam" id="PF01973"/>
    </source>
</evidence>
<dbReference type="InterPro" id="IPR045376">
    <property type="entry name" value="Maf_N"/>
</dbReference>
<protein>
    <submittedName>
        <fullName evidence="3">6-hydroxymethylpterin diphosphokinase MptE-like protein</fullName>
    </submittedName>
</protein>
<dbReference type="PANTHER" id="PTHR41786:SF1">
    <property type="entry name" value="6-HYDROXYMETHYLPTERIN DIPHOSPHOKINASE MPTE-LIKE DOMAIN-CONTAINING PROTEIN"/>
    <property type="match status" value="1"/>
</dbReference>
<sequence>MDYTSTNLNLLKNKYEHIYQMLQAQDNIQAERRTEMTNGLGNVLLHSEMSGEYWLYEKDNALFQMALWIQSIAEQMQQHNHILLYGLGLGYHLRLLLEHYPDKWIYVYEPNISLFKTMLMTENLQGLLDHPNVKAVAVGPSMEEKRQLIYPLCTLAKDTFAMLTIPSYQKQESEGIRSLKEQIPAIAAEYQVNQKTLEQFKDIWMLNRMNHLATNLSSPSIAKLKDAFSGVPAVIVGSGPSLQQDIENIRKLKNRCLIISAGSSIQALLHHGIRPHLVVAVDGGRVMENVFRTSESLEIPMLYTPTTNYRVTDKVNAIKLFAHSDTDPITKFFMESDTDTPIFRSLASVSGVALQAAVYMGCREIALTGQDFSFPEEKHYAEGVIHIREKSIHEKVSSANELVKNVNGGMNRTTYAYRILQSNMEEVISRYSDVHFINTSKIGAIIKGTEWMSLEQLEQLWERKVKLSPDSILQVVEGKRDTAINERQRKQVMDKLTETFNELEDIYHKLRNIQKLLGKLAGLSRINPLKCSNTMMSIEDQWSSVVSSVLFKILFEPLLPTELRYFDNHLSLIVEERKLVQKAKLFEVYLGKLINEMIEVIPRLEKLLHDALNRIPV</sequence>
<feature type="domain" description="6-hydroxymethylpterin diphosphokinase MptE-like" evidence="1">
    <location>
        <begin position="209"/>
        <end position="376"/>
    </location>
</feature>
<feature type="domain" description="Glycosyltransferase Maf N-terminal" evidence="2">
    <location>
        <begin position="53"/>
        <end position="129"/>
    </location>
</feature>
<reference evidence="3 4" key="1">
    <citation type="submission" date="2024-02" db="EMBL/GenBank/DDBJ databases">
        <title>A nitrogen-fixing paenibacillus bacterium.</title>
        <authorList>
            <person name="Zhang W.L."/>
            <person name="Chen S.F."/>
        </authorList>
    </citation>
    <scope>NUCLEOTIDE SEQUENCE [LARGE SCALE GENOMIC DNA]</scope>
    <source>
        <strain evidence="3 4">M1</strain>
    </source>
</reference>
<accession>A0ABU7VX76</accession>
<keyword evidence="4" id="KW-1185">Reference proteome</keyword>
<name>A0ABU7VX76_9BACL</name>
<organism evidence="3 4">
    <name type="scientific">Paenibacillus haidiansis</name>
    <dbReference type="NCBI Taxonomy" id="1574488"/>
    <lineage>
        <taxon>Bacteria</taxon>
        <taxon>Bacillati</taxon>
        <taxon>Bacillota</taxon>
        <taxon>Bacilli</taxon>
        <taxon>Bacillales</taxon>
        <taxon>Paenibacillaceae</taxon>
        <taxon>Paenibacillus</taxon>
    </lineage>
</organism>
<gene>
    <name evidence="3" type="ORF">V3851_19835</name>
</gene>
<dbReference type="Gene3D" id="3.90.1480.10">
    <property type="entry name" value="Alpha-2,3-sialyltransferase"/>
    <property type="match status" value="1"/>
</dbReference>
<dbReference type="Pfam" id="PF01973">
    <property type="entry name" value="MptE-like"/>
    <property type="match status" value="1"/>
</dbReference>
<proteinExistence type="predicted"/>